<organism evidence="7 8">
    <name type="scientific">Halteria grandinella</name>
    <dbReference type="NCBI Taxonomy" id="5974"/>
    <lineage>
        <taxon>Eukaryota</taxon>
        <taxon>Sar</taxon>
        <taxon>Alveolata</taxon>
        <taxon>Ciliophora</taxon>
        <taxon>Intramacronucleata</taxon>
        <taxon>Spirotrichea</taxon>
        <taxon>Stichotrichia</taxon>
        <taxon>Sporadotrichida</taxon>
        <taxon>Halteriidae</taxon>
        <taxon>Halteria</taxon>
    </lineage>
</organism>
<proteinExistence type="predicted"/>
<evidence type="ECO:0000256" key="4">
    <source>
        <dbReference type="ARBA" id="ARBA00023136"/>
    </source>
</evidence>
<dbReference type="InterPro" id="IPR013057">
    <property type="entry name" value="AA_transpt_TM"/>
</dbReference>
<evidence type="ECO:0000256" key="2">
    <source>
        <dbReference type="ARBA" id="ARBA00022692"/>
    </source>
</evidence>
<dbReference type="PANTHER" id="PTHR22950">
    <property type="entry name" value="AMINO ACID TRANSPORTER"/>
    <property type="match status" value="1"/>
</dbReference>
<gene>
    <name evidence="7" type="ORF">FGO68_gene11987</name>
</gene>
<feature type="transmembrane region" description="Helical" evidence="5">
    <location>
        <begin position="276"/>
        <end position="296"/>
    </location>
</feature>
<dbReference type="GO" id="GO:0015179">
    <property type="term" value="F:L-amino acid transmembrane transporter activity"/>
    <property type="evidence" value="ECO:0007669"/>
    <property type="project" value="TreeGrafter"/>
</dbReference>
<feature type="transmembrane region" description="Helical" evidence="5">
    <location>
        <begin position="363"/>
        <end position="380"/>
    </location>
</feature>
<sequence>MASNTDITTQQQSSPFLGINSKDQVSDSSLLGPHNTAKVVAKSSNVQSYINSIKIFLGNVYLTIPSVFSSTGWLGGICLYTLVAILNTYTMTQILSVAAAYSRKPDPDTLEQREVKSYTDLSERIHGKRGKYLVIMFMFIVQFSCCVGYLYFVALIFDDIVCDQTNGRVCGYKTEYKQLMLVVTIPLSLVKSYTYLSYVSMCGIACALSGAIMMVGYCSDKLIKGDYVHEELKFFDPLQFFGYIGIAMFSFEGNGIVINLQAEAQNKKRYPSHLRFAVLTIIIWYMILSTVCYATYRGTAGSVDYITQLLPIGPLTIAINLLFCVNAITSYPVQILCAFEIVEELTFFNNPSDSKVLKNVKLYTERVLFILVVTMAAIVIPKFVDFLNISGSLGSAALGFILPPLYHMKSVGGIKNMPKHIAAFNVFLIFFGVFGAIYSLYNSISKLVNGK</sequence>
<keyword evidence="4 5" id="KW-0472">Membrane</keyword>
<feature type="domain" description="Amino acid transporter transmembrane" evidence="6">
    <location>
        <begin position="42"/>
        <end position="444"/>
    </location>
</feature>
<feature type="transmembrane region" description="Helical" evidence="5">
    <location>
        <begin position="132"/>
        <end position="157"/>
    </location>
</feature>
<keyword evidence="2 5" id="KW-0812">Transmembrane</keyword>
<evidence type="ECO:0000256" key="3">
    <source>
        <dbReference type="ARBA" id="ARBA00022989"/>
    </source>
</evidence>
<dbReference type="AlphaFoldDB" id="A0A8J8NRB4"/>
<evidence type="ECO:0000313" key="7">
    <source>
        <dbReference type="EMBL" id="TNV78879.1"/>
    </source>
</evidence>
<accession>A0A8J8NRB4</accession>
<evidence type="ECO:0000313" key="8">
    <source>
        <dbReference type="Proteomes" id="UP000785679"/>
    </source>
</evidence>
<protein>
    <recommendedName>
        <fullName evidence="6">Amino acid transporter transmembrane domain-containing protein</fullName>
    </recommendedName>
</protein>
<evidence type="ECO:0000256" key="1">
    <source>
        <dbReference type="ARBA" id="ARBA00004141"/>
    </source>
</evidence>
<feature type="transmembrane region" description="Helical" evidence="5">
    <location>
        <begin position="316"/>
        <end position="342"/>
    </location>
</feature>
<keyword evidence="8" id="KW-1185">Reference proteome</keyword>
<evidence type="ECO:0000256" key="5">
    <source>
        <dbReference type="SAM" id="Phobius"/>
    </source>
</evidence>
<dbReference type="Pfam" id="PF01490">
    <property type="entry name" value="Aa_trans"/>
    <property type="match status" value="1"/>
</dbReference>
<dbReference type="PANTHER" id="PTHR22950:SF349">
    <property type="entry name" value="AMINO ACID TRANSPORTER TRANSMEMBRANE DOMAIN-CONTAINING PROTEIN"/>
    <property type="match status" value="1"/>
</dbReference>
<dbReference type="Proteomes" id="UP000785679">
    <property type="component" value="Unassembled WGS sequence"/>
</dbReference>
<feature type="transmembrane region" description="Helical" evidence="5">
    <location>
        <begin position="195"/>
        <end position="217"/>
    </location>
</feature>
<dbReference type="OrthoDB" id="296408at2759"/>
<keyword evidence="3 5" id="KW-1133">Transmembrane helix</keyword>
<evidence type="ECO:0000259" key="6">
    <source>
        <dbReference type="Pfam" id="PF01490"/>
    </source>
</evidence>
<comment type="subcellular location">
    <subcellularLocation>
        <location evidence="1">Membrane</location>
        <topology evidence="1">Multi-pass membrane protein</topology>
    </subcellularLocation>
</comment>
<feature type="transmembrane region" description="Helical" evidence="5">
    <location>
        <begin position="67"/>
        <end position="86"/>
    </location>
</feature>
<name>A0A8J8NRB4_HALGN</name>
<reference evidence="7" key="1">
    <citation type="submission" date="2019-06" db="EMBL/GenBank/DDBJ databases">
        <authorList>
            <person name="Zheng W."/>
        </authorList>
    </citation>
    <scope>NUCLEOTIDE SEQUENCE</scope>
    <source>
        <strain evidence="7">QDHG01</strain>
    </source>
</reference>
<dbReference type="EMBL" id="RRYP01009698">
    <property type="protein sequence ID" value="TNV78879.1"/>
    <property type="molecule type" value="Genomic_DNA"/>
</dbReference>
<feature type="transmembrane region" description="Helical" evidence="5">
    <location>
        <begin position="420"/>
        <end position="441"/>
    </location>
</feature>
<dbReference type="GO" id="GO:0005774">
    <property type="term" value="C:vacuolar membrane"/>
    <property type="evidence" value="ECO:0007669"/>
    <property type="project" value="TreeGrafter"/>
</dbReference>
<comment type="caution">
    <text evidence="7">The sequence shown here is derived from an EMBL/GenBank/DDBJ whole genome shotgun (WGS) entry which is preliminary data.</text>
</comment>